<sequence length="107" mass="12032">MIDFHVVPEALRANVRELHEVAEAWAGAKSKLEDRHLATGDLGYLGDQENIVSLYNDALNAVLERLQSGFESLNNATDALRGIADEYESRDAEFYAEFGYINDQIDR</sequence>
<protein>
    <submittedName>
        <fullName evidence="1">Uncharacterized protein</fullName>
    </submittedName>
</protein>
<name>A0AAC9LFX3_9PSEU</name>
<organism evidence="1 2">
    <name type="scientific">Actinoalloteichus fjordicus</name>
    <dbReference type="NCBI Taxonomy" id="1612552"/>
    <lineage>
        <taxon>Bacteria</taxon>
        <taxon>Bacillati</taxon>
        <taxon>Actinomycetota</taxon>
        <taxon>Actinomycetes</taxon>
        <taxon>Pseudonocardiales</taxon>
        <taxon>Pseudonocardiaceae</taxon>
        <taxon>Actinoalloteichus</taxon>
    </lineage>
</organism>
<gene>
    <name evidence="1" type="ORF">UA74_20060</name>
</gene>
<accession>A0AAC9LFX3</accession>
<dbReference type="Proteomes" id="UP000185511">
    <property type="component" value="Chromosome"/>
</dbReference>
<proteinExistence type="predicted"/>
<dbReference type="AlphaFoldDB" id="A0AAC9LFX3"/>
<keyword evidence="2" id="KW-1185">Reference proteome</keyword>
<dbReference type="RefSeq" id="WP_075765182.1">
    <property type="nucleotide sequence ID" value="NZ_CP016076.1"/>
</dbReference>
<dbReference type="EMBL" id="CP016076">
    <property type="protein sequence ID" value="APU16037.1"/>
    <property type="molecule type" value="Genomic_DNA"/>
</dbReference>
<evidence type="ECO:0000313" key="1">
    <source>
        <dbReference type="EMBL" id="APU16037.1"/>
    </source>
</evidence>
<dbReference type="KEGG" id="acad:UA74_20060"/>
<reference evidence="2" key="1">
    <citation type="submission" date="2016-06" db="EMBL/GenBank/DDBJ databases">
        <title>Complete genome sequence of Actinoalloteichus fjordicus DSM 46855 (=ADI127-17), type strain of the new species Actinoalloteichus fjordicus.</title>
        <authorList>
            <person name="Ruckert C."/>
            <person name="Nouioui I."/>
            <person name="Willmese J."/>
            <person name="van Wezel G."/>
            <person name="Klenk H.-P."/>
            <person name="Kalinowski J."/>
            <person name="Zotchev S.B."/>
        </authorList>
    </citation>
    <scope>NUCLEOTIDE SEQUENCE [LARGE SCALE GENOMIC DNA]</scope>
    <source>
        <strain evidence="2">ADI127-7</strain>
    </source>
</reference>
<evidence type="ECO:0000313" key="2">
    <source>
        <dbReference type="Proteomes" id="UP000185511"/>
    </source>
</evidence>